<gene>
    <name evidence="1" type="ORF">NMY3_02441</name>
</gene>
<dbReference type="KEGG" id="taa:NMY3_02441"/>
<dbReference type="Proteomes" id="UP000058925">
    <property type="component" value="Chromosome"/>
</dbReference>
<proteinExistence type="predicted"/>
<dbReference type="GeneID" id="60422383"/>
<reference evidence="2" key="1">
    <citation type="submission" date="2015-10" db="EMBL/GenBank/DDBJ databases">
        <title>Niche specialization of a soil ammonia-oxidizing archaeon, Candidatus Nitrosocosmicus oleophilus.</title>
        <authorList>
            <person name="Jung M.-Y."/>
            <person name="Rhee S.-K."/>
        </authorList>
    </citation>
    <scope>NUCLEOTIDE SEQUENCE [LARGE SCALE GENOMIC DNA]</scope>
    <source>
        <strain evidence="2">MY3</strain>
    </source>
</reference>
<sequence length="103" mass="11930">MPHIIISSRVNFDLIHTNFKGRIIRSNFDGGCIYNFKESFQNTSKDTILINTITIESGFSQNYFIQLIKKSDKITLRLYPITDPKNKTSNIKRSLVIIAKMIF</sequence>
<name>A0A654M0F8_9ARCH</name>
<dbReference type="OrthoDB" id="9070at2157"/>
<dbReference type="EMBL" id="CP012850">
    <property type="protein sequence ID" value="ALI36637.1"/>
    <property type="molecule type" value="Genomic_DNA"/>
</dbReference>
<evidence type="ECO:0000313" key="1">
    <source>
        <dbReference type="EMBL" id="ALI36637.1"/>
    </source>
</evidence>
<dbReference type="RefSeq" id="WP_196815861.1">
    <property type="nucleotide sequence ID" value="NZ_CP012850.1"/>
</dbReference>
<keyword evidence="2" id="KW-1185">Reference proteome</keyword>
<evidence type="ECO:0000313" key="2">
    <source>
        <dbReference type="Proteomes" id="UP000058925"/>
    </source>
</evidence>
<accession>A0A654M0F8</accession>
<protein>
    <submittedName>
        <fullName evidence="1">Uncharacterized protein</fullName>
    </submittedName>
</protein>
<dbReference type="AlphaFoldDB" id="A0A654M0F8"/>
<organism evidence="1 2">
    <name type="scientific">Candidatus Nitrosocosmicus oleophilus</name>
    <dbReference type="NCBI Taxonomy" id="1353260"/>
    <lineage>
        <taxon>Archaea</taxon>
        <taxon>Nitrososphaerota</taxon>
        <taxon>Nitrososphaeria</taxon>
        <taxon>Nitrososphaerales</taxon>
        <taxon>Nitrososphaeraceae</taxon>
        <taxon>Candidatus Nitrosocosmicus</taxon>
    </lineage>
</organism>